<comment type="caution">
    <text evidence="2">The sequence shown here is derived from an EMBL/GenBank/DDBJ whole genome shotgun (WGS) entry which is preliminary data.</text>
</comment>
<dbReference type="SUPFAM" id="SSF53098">
    <property type="entry name" value="Ribonuclease H-like"/>
    <property type="match status" value="1"/>
</dbReference>
<dbReference type="Pfam" id="PF13456">
    <property type="entry name" value="RVT_3"/>
    <property type="match status" value="1"/>
</dbReference>
<protein>
    <recommendedName>
        <fullName evidence="1">RNase H type-1 domain-containing protein</fullName>
    </recommendedName>
</protein>
<feature type="domain" description="RNase H type-1" evidence="1">
    <location>
        <begin position="7"/>
        <end position="124"/>
    </location>
</feature>
<name>A0AAE0ANU8_9ROSI</name>
<evidence type="ECO:0000313" key="2">
    <source>
        <dbReference type="EMBL" id="KAK3221342.1"/>
    </source>
</evidence>
<keyword evidence="3" id="KW-1185">Reference proteome</keyword>
<evidence type="ECO:0000313" key="3">
    <source>
        <dbReference type="Proteomes" id="UP001281410"/>
    </source>
</evidence>
<dbReference type="InterPro" id="IPR036397">
    <property type="entry name" value="RNaseH_sf"/>
</dbReference>
<dbReference type="GO" id="GO:0003676">
    <property type="term" value="F:nucleic acid binding"/>
    <property type="evidence" value="ECO:0007669"/>
    <property type="project" value="InterPro"/>
</dbReference>
<dbReference type="InterPro" id="IPR044730">
    <property type="entry name" value="RNase_H-like_dom_plant"/>
</dbReference>
<accession>A0AAE0ANU8</accession>
<gene>
    <name evidence="2" type="ORF">Dsin_008367</name>
</gene>
<dbReference type="PANTHER" id="PTHR47723">
    <property type="entry name" value="OS05G0353850 PROTEIN"/>
    <property type="match status" value="1"/>
</dbReference>
<reference evidence="2" key="1">
    <citation type="journal article" date="2023" name="Plant J.">
        <title>Genome sequences and population genomics provide insights into the demographic history, inbreeding, and mutation load of two 'living fossil' tree species of Dipteronia.</title>
        <authorList>
            <person name="Feng Y."/>
            <person name="Comes H.P."/>
            <person name="Chen J."/>
            <person name="Zhu S."/>
            <person name="Lu R."/>
            <person name="Zhang X."/>
            <person name="Li P."/>
            <person name="Qiu J."/>
            <person name="Olsen K.M."/>
            <person name="Qiu Y."/>
        </authorList>
    </citation>
    <scope>NUCLEOTIDE SEQUENCE</scope>
    <source>
        <strain evidence="2">NBL</strain>
    </source>
</reference>
<organism evidence="2 3">
    <name type="scientific">Dipteronia sinensis</name>
    <dbReference type="NCBI Taxonomy" id="43782"/>
    <lineage>
        <taxon>Eukaryota</taxon>
        <taxon>Viridiplantae</taxon>
        <taxon>Streptophyta</taxon>
        <taxon>Embryophyta</taxon>
        <taxon>Tracheophyta</taxon>
        <taxon>Spermatophyta</taxon>
        <taxon>Magnoliopsida</taxon>
        <taxon>eudicotyledons</taxon>
        <taxon>Gunneridae</taxon>
        <taxon>Pentapetalae</taxon>
        <taxon>rosids</taxon>
        <taxon>malvids</taxon>
        <taxon>Sapindales</taxon>
        <taxon>Sapindaceae</taxon>
        <taxon>Hippocastanoideae</taxon>
        <taxon>Acereae</taxon>
        <taxon>Dipteronia</taxon>
    </lineage>
</organism>
<dbReference type="PANTHER" id="PTHR47723:SF21">
    <property type="entry name" value="POLYNUCLEOTIDYL TRANSFERASE, RIBONUCLEASE H-LIKE SUPERFAMILY PROTEIN"/>
    <property type="match status" value="1"/>
</dbReference>
<dbReference type="Proteomes" id="UP001281410">
    <property type="component" value="Unassembled WGS sequence"/>
</dbReference>
<dbReference type="InterPro" id="IPR053151">
    <property type="entry name" value="RNase_H-like"/>
</dbReference>
<dbReference type="GO" id="GO:0004523">
    <property type="term" value="F:RNA-DNA hybrid ribonuclease activity"/>
    <property type="evidence" value="ECO:0007669"/>
    <property type="project" value="InterPro"/>
</dbReference>
<dbReference type="AlphaFoldDB" id="A0AAE0ANU8"/>
<dbReference type="InterPro" id="IPR012337">
    <property type="entry name" value="RNaseH-like_sf"/>
</dbReference>
<dbReference type="Gene3D" id="3.30.420.10">
    <property type="entry name" value="Ribonuclease H-like superfamily/Ribonuclease H"/>
    <property type="match status" value="1"/>
</dbReference>
<sequence length="142" mass="15056">MGQQKLNSDAAIDVVGRRTGIRVVIRDHSDFVMAIDVGYTPVVAEAVAILNGLHFARDSGFGPVVVESDALGVVSHVNTSTPICADVGLLIRDIKVFLNDCCCLSVSHVPRTGNIVAHGLAKSALTLDEDLFCSGWKSILLV</sequence>
<dbReference type="InterPro" id="IPR002156">
    <property type="entry name" value="RNaseH_domain"/>
</dbReference>
<dbReference type="EMBL" id="JANJYJ010000003">
    <property type="protein sequence ID" value="KAK3221342.1"/>
    <property type="molecule type" value="Genomic_DNA"/>
</dbReference>
<evidence type="ECO:0000259" key="1">
    <source>
        <dbReference type="Pfam" id="PF13456"/>
    </source>
</evidence>
<proteinExistence type="predicted"/>
<dbReference type="CDD" id="cd06222">
    <property type="entry name" value="RNase_H_like"/>
    <property type="match status" value="1"/>
</dbReference>